<keyword evidence="6" id="KW-0378">Hydrolase</keyword>
<accession>A0A538T9D6</accession>
<dbReference type="EC" id="3.4.11.9" evidence="4"/>
<keyword evidence="10" id="KW-0031">Aminopeptidase</keyword>
<dbReference type="CDD" id="cd01087">
    <property type="entry name" value="Prolidase"/>
    <property type="match status" value="1"/>
</dbReference>
<evidence type="ECO:0000256" key="3">
    <source>
        <dbReference type="ARBA" id="ARBA00008766"/>
    </source>
</evidence>
<protein>
    <recommendedName>
        <fullName evidence="4">Xaa-Pro aminopeptidase</fullName>
        <ecNumber evidence="4">3.4.11.9</ecNumber>
    </recommendedName>
</protein>
<dbReference type="InterPro" id="IPR029149">
    <property type="entry name" value="Creatin/AminoP/Spt16_N"/>
</dbReference>
<comment type="similarity">
    <text evidence="3">Belongs to the peptidase M24B family.</text>
</comment>
<dbReference type="PANTHER" id="PTHR43226">
    <property type="entry name" value="XAA-PRO AMINOPEPTIDASE 3"/>
    <property type="match status" value="1"/>
</dbReference>
<gene>
    <name evidence="10" type="ORF">E6K72_00820</name>
</gene>
<reference evidence="10 11" key="1">
    <citation type="journal article" date="2019" name="Nat. Microbiol.">
        <title>Mediterranean grassland soil C-N compound turnover is dependent on rainfall and depth, and is mediated by genomically divergent microorganisms.</title>
        <authorList>
            <person name="Diamond S."/>
            <person name="Andeer P.F."/>
            <person name="Li Z."/>
            <person name="Crits-Christoph A."/>
            <person name="Burstein D."/>
            <person name="Anantharaman K."/>
            <person name="Lane K.R."/>
            <person name="Thomas B.C."/>
            <person name="Pan C."/>
            <person name="Northen T.R."/>
            <person name="Banfield J.F."/>
        </authorList>
    </citation>
    <scope>NUCLEOTIDE SEQUENCE [LARGE SCALE GENOMIC DNA]</scope>
    <source>
        <strain evidence="10">WS_2</strain>
    </source>
</reference>
<dbReference type="InterPro" id="IPR007865">
    <property type="entry name" value="Aminopep_P_N"/>
</dbReference>
<dbReference type="Proteomes" id="UP000317716">
    <property type="component" value="Unassembled WGS sequence"/>
</dbReference>
<comment type="cofactor">
    <cofactor evidence="2">
        <name>Mn(2+)</name>
        <dbReference type="ChEBI" id="CHEBI:29035"/>
    </cofactor>
</comment>
<comment type="caution">
    <text evidence="10">The sequence shown here is derived from an EMBL/GenBank/DDBJ whole genome shotgun (WGS) entry which is preliminary data.</text>
</comment>
<dbReference type="GO" id="GO:0006508">
    <property type="term" value="P:proteolysis"/>
    <property type="evidence" value="ECO:0007669"/>
    <property type="project" value="TreeGrafter"/>
</dbReference>
<dbReference type="InterPro" id="IPR036005">
    <property type="entry name" value="Creatinase/aminopeptidase-like"/>
</dbReference>
<dbReference type="EMBL" id="VBOS01000029">
    <property type="protein sequence ID" value="TMQ60144.1"/>
    <property type="molecule type" value="Genomic_DNA"/>
</dbReference>
<name>A0A538T9D6_UNCEI</name>
<feature type="domain" description="Aminopeptidase P N-terminal" evidence="9">
    <location>
        <begin position="6"/>
        <end position="90"/>
    </location>
</feature>
<evidence type="ECO:0000256" key="6">
    <source>
        <dbReference type="ARBA" id="ARBA00022801"/>
    </source>
</evidence>
<dbReference type="GO" id="GO:0005829">
    <property type="term" value="C:cytosol"/>
    <property type="evidence" value="ECO:0007669"/>
    <property type="project" value="TreeGrafter"/>
</dbReference>
<proteinExistence type="inferred from homology"/>
<dbReference type="SUPFAM" id="SSF55920">
    <property type="entry name" value="Creatinase/aminopeptidase"/>
    <property type="match status" value="1"/>
</dbReference>
<evidence type="ECO:0000256" key="4">
    <source>
        <dbReference type="ARBA" id="ARBA00012574"/>
    </source>
</evidence>
<dbReference type="PANTHER" id="PTHR43226:SF4">
    <property type="entry name" value="XAA-PRO AMINOPEPTIDASE 3"/>
    <property type="match status" value="1"/>
</dbReference>
<dbReference type="InterPro" id="IPR000994">
    <property type="entry name" value="Pept_M24"/>
</dbReference>
<dbReference type="GO" id="GO:0070006">
    <property type="term" value="F:metalloaminopeptidase activity"/>
    <property type="evidence" value="ECO:0007669"/>
    <property type="project" value="InterPro"/>
</dbReference>
<dbReference type="Pfam" id="PF05195">
    <property type="entry name" value="AMP_N"/>
    <property type="match status" value="1"/>
</dbReference>
<dbReference type="Pfam" id="PF00557">
    <property type="entry name" value="Peptidase_M24"/>
    <property type="match status" value="1"/>
</dbReference>
<evidence type="ECO:0000313" key="11">
    <source>
        <dbReference type="Proteomes" id="UP000317716"/>
    </source>
</evidence>
<dbReference type="Gene3D" id="3.90.230.10">
    <property type="entry name" value="Creatinase/methionine aminopeptidase superfamily"/>
    <property type="match status" value="1"/>
</dbReference>
<dbReference type="GO" id="GO:0030145">
    <property type="term" value="F:manganese ion binding"/>
    <property type="evidence" value="ECO:0007669"/>
    <property type="project" value="InterPro"/>
</dbReference>
<feature type="domain" description="Peptidase M24" evidence="8">
    <location>
        <begin position="147"/>
        <end position="408"/>
    </location>
</feature>
<evidence type="ECO:0000259" key="8">
    <source>
        <dbReference type="Pfam" id="PF00557"/>
    </source>
</evidence>
<evidence type="ECO:0000256" key="2">
    <source>
        <dbReference type="ARBA" id="ARBA00001936"/>
    </source>
</evidence>
<dbReference type="InterPro" id="IPR052433">
    <property type="entry name" value="X-Pro_dipept-like"/>
</dbReference>
<comment type="catalytic activity">
    <reaction evidence="1">
        <text>Release of any N-terminal amino acid, including proline, that is linked to proline, even from a dipeptide or tripeptide.</text>
        <dbReference type="EC" id="3.4.11.9"/>
    </reaction>
</comment>
<dbReference type="AlphaFoldDB" id="A0A538T9D6"/>
<dbReference type="SUPFAM" id="SSF53092">
    <property type="entry name" value="Creatinase/prolidase N-terminal domain"/>
    <property type="match status" value="1"/>
</dbReference>
<keyword evidence="5" id="KW-0479">Metal-binding</keyword>
<evidence type="ECO:0000259" key="9">
    <source>
        <dbReference type="Pfam" id="PF05195"/>
    </source>
</evidence>
<keyword evidence="10" id="KW-0645">Protease</keyword>
<evidence type="ECO:0000313" key="10">
    <source>
        <dbReference type="EMBL" id="TMQ60144.1"/>
    </source>
</evidence>
<sequence>MLDYLARRRERVRSAWALTDEIVLVGAGEPISIPGGADQTYPFASHAEFFWLTDVECPGGVIAFDPLSGWTDFAPAVTESERVWEGKRDTPGTPLPELAGWLAARRGRECVTLGVPLPGMPPAAPRAAELRAALDHARRPKDAVELERMRRAAAATAAGFAVAERLIRPGVSEREIQIELEAEFFRRGGDGAAYGTIVGAGSNSGVLHFKPTARTIGNGDVVLIDAGAEVRRYASDVTRTWQAPGGDPGLFRDLYRVVLEVEERAVRRCKPGTEWRDVHLQAALELTAGLVELDILRGEPAALVERDAHALFFPHGIGHLVGLGVRDASGYLPGRVRSDRPGLKNLRTDLPLEPGYVITVEPGLYFIPPLLNDAARRAQHRDAVNWSRVDKLLEFGGIRIEDDVHVTDGPPEVLTAAVPKALPESSIAA</sequence>
<evidence type="ECO:0000256" key="5">
    <source>
        <dbReference type="ARBA" id="ARBA00022723"/>
    </source>
</evidence>
<evidence type="ECO:0000256" key="7">
    <source>
        <dbReference type="ARBA" id="ARBA00023211"/>
    </source>
</evidence>
<dbReference type="Gene3D" id="3.40.350.10">
    <property type="entry name" value="Creatinase/prolidase N-terminal domain"/>
    <property type="match status" value="1"/>
</dbReference>
<organism evidence="10 11">
    <name type="scientific">Eiseniibacteriota bacterium</name>
    <dbReference type="NCBI Taxonomy" id="2212470"/>
    <lineage>
        <taxon>Bacteria</taxon>
        <taxon>Candidatus Eiseniibacteriota</taxon>
    </lineage>
</organism>
<evidence type="ECO:0000256" key="1">
    <source>
        <dbReference type="ARBA" id="ARBA00001424"/>
    </source>
</evidence>
<keyword evidence="7" id="KW-0464">Manganese</keyword>